<dbReference type="InterPro" id="IPR017438">
    <property type="entry name" value="ATP-NAD_kinase_N"/>
</dbReference>
<evidence type="ECO:0000256" key="1">
    <source>
        <dbReference type="SAM" id="MobiDB-lite"/>
    </source>
</evidence>
<dbReference type="Proteomes" id="UP000249340">
    <property type="component" value="Chromosome"/>
</dbReference>
<name>A0A345T602_9ACTN</name>
<dbReference type="InterPro" id="IPR016064">
    <property type="entry name" value="NAD/diacylglycerol_kinase_sf"/>
</dbReference>
<feature type="compositionally biased region" description="Acidic residues" evidence="1">
    <location>
        <begin position="178"/>
        <end position="187"/>
    </location>
</feature>
<accession>A0A345T602</accession>
<evidence type="ECO:0008006" key="4">
    <source>
        <dbReference type="Google" id="ProtNLM"/>
    </source>
</evidence>
<dbReference type="Gene3D" id="3.40.50.10330">
    <property type="entry name" value="Probable inorganic polyphosphate/atp-NAD kinase, domain 1"/>
    <property type="match status" value="1"/>
</dbReference>
<keyword evidence="3" id="KW-1185">Reference proteome</keyword>
<dbReference type="SUPFAM" id="SSF111331">
    <property type="entry name" value="NAD kinase/diacylglycerol kinase-like"/>
    <property type="match status" value="1"/>
</dbReference>
<dbReference type="KEGG" id="stri:C7M71_014300"/>
<protein>
    <recommendedName>
        <fullName evidence="4">DAGKc domain-containing protein</fullName>
    </recommendedName>
</protein>
<feature type="region of interest" description="Disordered" evidence="1">
    <location>
        <begin position="146"/>
        <end position="204"/>
    </location>
</feature>
<dbReference type="OrthoDB" id="142078at2"/>
<dbReference type="EMBL" id="CP031264">
    <property type="protein sequence ID" value="AXI81407.1"/>
    <property type="molecule type" value="Genomic_DNA"/>
</dbReference>
<proteinExistence type="predicted"/>
<organism evidence="2 3">
    <name type="scientific">Peterkaempfera bronchialis</name>
    <dbReference type="NCBI Taxonomy" id="2126346"/>
    <lineage>
        <taxon>Bacteria</taxon>
        <taxon>Bacillati</taxon>
        <taxon>Actinomycetota</taxon>
        <taxon>Actinomycetes</taxon>
        <taxon>Kitasatosporales</taxon>
        <taxon>Streptomycetaceae</taxon>
        <taxon>Peterkaempfera</taxon>
    </lineage>
</organism>
<evidence type="ECO:0000313" key="2">
    <source>
        <dbReference type="EMBL" id="AXI81407.1"/>
    </source>
</evidence>
<evidence type="ECO:0000313" key="3">
    <source>
        <dbReference type="Proteomes" id="UP000249340"/>
    </source>
</evidence>
<dbReference type="AlphaFoldDB" id="A0A345T602"/>
<sequence>MLVVIAPTARRVDGESVRIARDVLCGSAAVKVAVPESPAELDRVLAHRGRKRPVVIGDDRALQRVVQTLHRQRELAVDAVGLIPVGEAAEVALARALGIPEEPVAAARTVLGGHERSLDLLVDDSGGVVLGEVYIPGRAPARTGVRGGGALHDASGAPDGTGARGAVGASAGHAEPEEAHEDPDGADDLPPCSPSAKPAAADHGTISAPGPWWSLLTPAGLGRTARTLVRAVRPGTLALPGSPGHRLRVEADGDLLADIDRPVRLVAVRLATLDGVPGTANGRTGPADGAVEVLVRTPAADRALRVRARTVTVAGRAFSYEADSELSGPVRSRTWTVRPAAWRLTVPA</sequence>
<gene>
    <name evidence="2" type="ORF">C7M71_014300</name>
</gene>
<reference evidence="3" key="1">
    <citation type="submission" date="2018-07" db="EMBL/GenBank/DDBJ databases">
        <title>Streptacidiphilus bronchialis DSM 106435 chromosome.</title>
        <authorList>
            <person name="Batra D."/>
            <person name="Gulvik C.A."/>
        </authorList>
    </citation>
    <scope>NUCLEOTIDE SEQUENCE [LARGE SCALE GENOMIC DNA]</scope>
    <source>
        <strain evidence="3">DSM 106435</strain>
    </source>
</reference>